<name>A0A9P5VG44_9FUNG</name>
<keyword evidence="2" id="KW-1185">Reference proteome</keyword>
<dbReference type="EMBL" id="JAAAUY010002476">
    <property type="protein sequence ID" value="KAF9311878.1"/>
    <property type="molecule type" value="Genomic_DNA"/>
</dbReference>
<reference evidence="1" key="1">
    <citation type="journal article" date="2020" name="Fungal Divers.">
        <title>Resolving the Mortierellaceae phylogeny through synthesis of multi-gene phylogenetics and phylogenomics.</title>
        <authorList>
            <person name="Vandepol N."/>
            <person name="Liber J."/>
            <person name="Desiro A."/>
            <person name="Na H."/>
            <person name="Kennedy M."/>
            <person name="Barry K."/>
            <person name="Grigoriev I.V."/>
            <person name="Miller A.N."/>
            <person name="O'Donnell K."/>
            <person name="Stajich J.E."/>
            <person name="Bonito G."/>
        </authorList>
    </citation>
    <scope>NUCLEOTIDE SEQUENCE</scope>
    <source>
        <strain evidence="1">NVP1</strain>
    </source>
</reference>
<feature type="non-terminal residue" evidence="1">
    <location>
        <position position="1"/>
    </location>
</feature>
<evidence type="ECO:0000313" key="2">
    <source>
        <dbReference type="Proteomes" id="UP000696485"/>
    </source>
</evidence>
<evidence type="ECO:0000313" key="1">
    <source>
        <dbReference type="EMBL" id="KAF9311878.1"/>
    </source>
</evidence>
<proteinExistence type="predicted"/>
<dbReference type="AlphaFoldDB" id="A0A9P5VG44"/>
<protein>
    <submittedName>
        <fullName evidence="1">Uncharacterized protein</fullName>
    </submittedName>
</protein>
<organism evidence="1 2">
    <name type="scientific">Podila minutissima</name>
    <dbReference type="NCBI Taxonomy" id="64525"/>
    <lineage>
        <taxon>Eukaryota</taxon>
        <taxon>Fungi</taxon>
        <taxon>Fungi incertae sedis</taxon>
        <taxon>Mucoromycota</taxon>
        <taxon>Mortierellomycotina</taxon>
        <taxon>Mortierellomycetes</taxon>
        <taxon>Mortierellales</taxon>
        <taxon>Mortierellaceae</taxon>
        <taxon>Podila</taxon>
    </lineage>
</organism>
<accession>A0A9P5VG44</accession>
<gene>
    <name evidence="1" type="ORF">BG006_004468</name>
</gene>
<dbReference type="Proteomes" id="UP000696485">
    <property type="component" value="Unassembled WGS sequence"/>
</dbReference>
<comment type="caution">
    <text evidence="1">The sequence shown here is derived from an EMBL/GenBank/DDBJ whole genome shotgun (WGS) entry which is preliminary data.</text>
</comment>
<sequence>GGQILIELKDPFDIMMSLKLHPPGNLEPNVVDPAKALKLSPYLSSSAKFLKTPQSKC</sequence>